<comment type="caution">
    <text evidence="1">The sequence shown here is derived from an EMBL/GenBank/DDBJ whole genome shotgun (WGS) entry which is preliminary data.</text>
</comment>
<dbReference type="RefSeq" id="WP_011024264.1">
    <property type="nucleotide sequence ID" value="NZ_DUJU01000113.1"/>
</dbReference>
<dbReference type="GeneID" id="1476279"/>
<gene>
    <name evidence="1" type="ORF">HA338_09760</name>
</gene>
<name>A0A832W8Q3_9EURY</name>
<dbReference type="AlphaFoldDB" id="A0A832W8Q3"/>
<protein>
    <submittedName>
        <fullName evidence="1">Uncharacterized protein</fullName>
    </submittedName>
</protein>
<sequence>MRYRKLPEHEEKMFYSSPVHPATYKLRMNHSSQRFLFHYSVIKTGTVGYESGLTPESIEYTEICMDSRSYDLVAEKYTDVSTDSRVYYQVSELDFTMEEPDTYLECAGRLSESSDTQQSVKKK</sequence>
<reference evidence="1" key="1">
    <citation type="journal article" date="2020" name="bioRxiv">
        <title>A rank-normalized archaeal taxonomy based on genome phylogeny resolves widespread incomplete and uneven classifications.</title>
        <authorList>
            <person name="Rinke C."/>
            <person name="Chuvochina M."/>
            <person name="Mussig A.J."/>
            <person name="Chaumeil P.-A."/>
            <person name="Waite D.W."/>
            <person name="Whitman W.B."/>
            <person name="Parks D.H."/>
            <person name="Hugenholtz P."/>
        </authorList>
    </citation>
    <scope>NUCLEOTIDE SEQUENCE</scope>
    <source>
        <strain evidence="1">UBA8876</strain>
    </source>
</reference>
<organism evidence="1 2">
    <name type="scientific">Methanosarcina acetivorans</name>
    <dbReference type="NCBI Taxonomy" id="2214"/>
    <lineage>
        <taxon>Archaea</taxon>
        <taxon>Methanobacteriati</taxon>
        <taxon>Methanobacteriota</taxon>
        <taxon>Stenosarchaea group</taxon>
        <taxon>Methanomicrobia</taxon>
        <taxon>Methanosarcinales</taxon>
        <taxon>Methanosarcinaceae</taxon>
        <taxon>Methanosarcina</taxon>
    </lineage>
</organism>
<evidence type="ECO:0000313" key="2">
    <source>
        <dbReference type="Proteomes" id="UP000600774"/>
    </source>
</evidence>
<proteinExistence type="predicted"/>
<evidence type="ECO:0000313" key="1">
    <source>
        <dbReference type="EMBL" id="HIH94308.1"/>
    </source>
</evidence>
<dbReference type="EMBL" id="DUJU01000113">
    <property type="protein sequence ID" value="HIH94308.1"/>
    <property type="molecule type" value="Genomic_DNA"/>
</dbReference>
<dbReference type="Proteomes" id="UP000600774">
    <property type="component" value="Unassembled WGS sequence"/>
</dbReference>
<accession>A0A832W8Q3</accession>